<sequence>MIHLLSASEESLGRALTEKEVIHIAHAMAASRIKSHTLQASWENCDFVDEIEPDCAWQEWQIARLKLMKN</sequence>
<keyword evidence="2" id="KW-1185">Reference proteome</keyword>
<dbReference type="AlphaFoldDB" id="A0A934VSV9"/>
<evidence type="ECO:0000313" key="1">
    <source>
        <dbReference type="EMBL" id="MBK1880837.1"/>
    </source>
</evidence>
<comment type="caution">
    <text evidence="1">The sequence shown here is derived from an EMBL/GenBank/DDBJ whole genome shotgun (WGS) entry which is preliminary data.</text>
</comment>
<gene>
    <name evidence="1" type="ORF">JIN85_00340</name>
</gene>
<evidence type="ECO:0000313" key="2">
    <source>
        <dbReference type="Proteomes" id="UP000603141"/>
    </source>
</evidence>
<accession>A0A934VSV9</accession>
<dbReference type="RefSeq" id="WP_200266432.1">
    <property type="nucleotide sequence ID" value="NZ_JAENIJ010000001.1"/>
</dbReference>
<protein>
    <submittedName>
        <fullName evidence="1">Uncharacterized protein</fullName>
    </submittedName>
</protein>
<dbReference type="Proteomes" id="UP000603141">
    <property type="component" value="Unassembled WGS sequence"/>
</dbReference>
<organism evidence="1 2">
    <name type="scientific">Luteolibacter pohnpeiensis</name>
    <dbReference type="NCBI Taxonomy" id="454153"/>
    <lineage>
        <taxon>Bacteria</taxon>
        <taxon>Pseudomonadati</taxon>
        <taxon>Verrucomicrobiota</taxon>
        <taxon>Verrucomicrobiia</taxon>
        <taxon>Verrucomicrobiales</taxon>
        <taxon>Verrucomicrobiaceae</taxon>
        <taxon>Luteolibacter</taxon>
    </lineage>
</organism>
<name>A0A934VSV9_9BACT</name>
<reference evidence="1" key="1">
    <citation type="submission" date="2021-01" db="EMBL/GenBank/DDBJ databases">
        <title>Modified the classification status of verrucomicrobia.</title>
        <authorList>
            <person name="Feng X."/>
        </authorList>
    </citation>
    <scope>NUCLEOTIDE SEQUENCE</scope>
    <source>
        <strain evidence="1">KCTC 22041</strain>
    </source>
</reference>
<proteinExistence type="predicted"/>
<dbReference type="EMBL" id="JAENIJ010000001">
    <property type="protein sequence ID" value="MBK1880837.1"/>
    <property type="molecule type" value="Genomic_DNA"/>
</dbReference>